<keyword evidence="4" id="KW-0271">Exosome</keyword>
<dbReference type="EMBL" id="JAIZPD010000016">
    <property type="protein sequence ID" value="KAH0958349.1"/>
    <property type="molecule type" value="Genomic_DNA"/>
</dbReference>
<keyword evidence="5" id="KW-0694">RNA-binding</keyword>
<dbReference type="RefSeq" id="XP_044715862.1">
    <property type="nucleotide sequence ID" value="XM_044869120.1"/>
</dbReference>
<evidence type="ECO:0000313" key="11">
    <source>
        <dbReference type="Proteomes" id="UP000824596"/>
    </source>
</evidence>
<evidence type="ECO:0000256" key="4">
    <source>
        <dbReference type="ARBA" id="ARBA00022835"/>
    </source>
</evidence>
<proteinExistence type="inferred from homology"/>
<evidence type="ECO:0000256" key="7">
    <source>
        <dbReference type="SAM" id="MobiDB-lite"/>
    </source>
</evidence>
<dbReference type="PANTHER" id="PTHR21321">
    <property type="entry name" value="PNAS-3 RELATED"/>
    <property type="match status" value="1"/>
</dbReference>
<gene>
    <name evidence="10" type="ORF">HRG_10650</name>
</gene>
<comment type="similarity">
    <text evidence="2">Belongs to the RRP4 family.</text>
</comment>
<evidence type="ECO:0000256" key="3">
    <source>
        <dbReference type="ARBA" id="ARBA00022552"/>
    </source>
</evidence>
<dbReference type="InterPro" id="IPR036612">
    <property type="entry name" value="KH_dom_type_1_sf"/>
</dbReference>
<dbReference type="GO" id="GO:0071035">
    <property type="term" value="P:nuclear polyadenylation-dependent rRNA catabolic process"/>
    <property type="evidence" value="ECO:0007669"/>
    <property type="project" value="TreeGrafter"/>
</dbReference>
<dbReference type="InterPro" id="IPR025721">
    <property type="entry name" value="Exosome_cplx_N_dom"/>
</dbReference>
<feature type="region of interest" description="Disordered" evidence="7">
    <location>
        <begin position="1"/>
        <end position="58"/>
    </location>
</feature>
<sequence length="358" mass="38437">MPITILQPRPVPQPRPPVALADSSDSDSDGGADIQGDVSMRGAAPKKPRRASLDDDDDEAHEILTPGSVITSNPQWMRGHGTYVPPNSSSITSSLAGILTRTNKLLSVRPLRARYTPEIGDLVVGRIAEVQARRWRVDVAAAQLAVLQISAVNLPGGILRKRTETDELQIRSFFAEGDLVVAEVQQLHQDGAASLHTRSLRYGKLRNGLFVCVSGTGGGGGVVRSKRQVWTADAANGAGKIDVLLGVNGYIWVSKHVEPDAAAATAADASPGINRLEESVSSRAYSSQNDHIDVATMREIARFRSVILALVENGLRVDEHTVTRAYDEAVEMGRESVHDDLYLGGEKGQRLAAILSAY</sequence>
<dbReference type="SUPFAM" id="SSF110324">
    <property type="entry name" value="Ribosomal L27 protein-like"/>
    <property type="match status" value="1"/>
</dbReference>
<dbReference type="Gene3D" id="2.40.50.100">
    <property type="match status" value="1"/>
</dbReference>
<dbReference type="Proteomes" id="UP000824596">
    <property type="component" value="Unassembled WGS sequence"/>
</dbReference>
<evidence type="ECO:0000256" key="6">
    <source>
        <dbReference type="ARBA" id="ARBA00023242"/>
    </source>
</evidence>
<dbReference type="GO" id="GO:0071038">
    <property type="term" value="P:TRAMP-dependent tRNA surveillance pathway"/>
    <property type="evidence" value="ECO:0007669"/>
    <property type="project" value="TreeGrafter"/>
</dbReference>
<evidence type="ECO:0000259" key="9">
    <source>
        <dbReference type="Pfam" id="PF21266"/>
    </source>
</evidence>
<protein>
    <submittedName>
        <fullName evidence="10">Exosome complex component rrp4</fullName>
    </submittedName>
</protein>
<keyword evidence="3" id="KW-0698">rRNA processing</keyword>
<dbReference type="SUPFAM" id="SSF54791">
    <property type="entry name" value="Eukaryotic type KH-domain (KH-domain type I)"/>
    <property type="match status" value="1"/>
</dbReference>
<organism evidence="10 11">
    <name type="scientific">Hirsutella rhossiliensis</name>
    <dbReference type="NCBI Taxonomy" id="111463"/>
    <lineage>
        <taxon>Eukaryota</taxon>
        <taxon>Fungi</taxon>
        <taxon>Dikarya</taxon>
        <taxon>Ascomycota</taxon>
        <taxon>Pezizomycotina</taxon>
        <taxon>Sordariomycetes</taxon>
        <taxon>Hypocreomycetidae</taxon>
        <taxon>Hypocreales</taxon>
        <taxon>Ophiocordycipitaceae</taxon>
        <taxon>Hirsutella</taxon>
    </lineage>
</organism>
<keyword evidence="6" id="KW-0539">Nucleus</keyword>
<evidence type="ECO:0000313" key="10">
    <source>
        <dbReference type="EMBL" id="KAH0958349.1"/>
    </source>
</evidence>
<dbReference type="GO" id="GO:0000177">
    <property type="term" value="C:cytoplasmic exosome (RNase complex)"/>
    <property type="evidence" value="ECO:0007669"/>
    <property type="project" value="TreeGrafter"/>
</dbReference>
<keyword evidence="11" id="KW-1185">Reference proteome</keyword>
<dbReference type="GO" id="GO:0034475">
    <property type="term" value="P:U4 snRNA 3'-end processing"/>
    <property type="evidence" value="ECO:0007669"/>
    <property type="project" value="TreeGrafter"/>
</dbReference>
<feature type="domain" description="RRP4 S1" evidence="9">
    <location>
        <begin position="114"/>
        <end position="186"/>
    </location>
</feature>
<dbReference type="AlphaFoldDB" id="A0A9P8MPX7"/>
<dbReference type="Pfam" id="PF21266">
    <property type="entry name" value="S1_RRP4"/>
    <property type="match status" value="1"/>
</dbReference>
<dbReference type="Gene3D" id="2.40.50.140">
    <property type="entry name" value="Nucleic acid-binding proteins"/>
    <property type="match status" value="1"/>
</dbReference>
<dbReference type="InterPro" id="IPR012340">
    <property type="entry name" value="NA-bd_OB-fold"/>
</dbReference>
<dbReference type="GO" id="GO:0071051">
    <property type="term" value="P:poly(A)-dependent snoRNA 3'-end processing"/>
    <property type="evidence" value="ECO:0007669"/>
    <property type="project" value="TreeGrafter"/>
</dbReference>
<dbReference type="OrthoDB" id="1650at2759"/>
<evidence type="ECO:0000256" key="2">
    <source>
        <dbReference type="ARBA" id="ARBA00009155"/>
    </source>
</evidence>
<dbReference type="FunFam" id="2.40.50.140:FF:000038">
    <property type="entry name" value="Exosome complex component RRP4"/>
    <property type="match status" value="1"/>
</dbReference>
<name>A0A9P8MPX7_9HYPO</name>
<dbReference type="PANTHER" id="PTHR21321:SF4">
    <property type="entry name" value="EXOSOME COMPLEX COMPONENT RRP4"/>
    <property type="match status" value="1"/>
</dbReference>
<dbReference type="GO" id="GO:0000176">
    <property type="term" value="C:nuclear exosome (RNase complex)"/>
    <property type="evidence" value="ECO:0007669"/>
    <property type="project" value="UniProtKB-ARBA"/>
</dbReference>
<comment type="subcellular location">
    <subcellularLocation>
        <location evidence="1">Nucleus</location>
    </subcellularLocation>
</comment>
<dbReference type="GO" id="GO:0071028">
    <property type="term" value="P:nuclear mRNA surveillance"/>
    <property type="evidence" value="ECO:0007669"/>
    <property type="project" value="UniProtKB-ARBA"/>
</dbReference>
<evidence type="ECO:0000256" key="1">
    <source>
        <dbReference type="ARBA" id="ARBA00004123"/>
    </source>
</evidence>
<comment type="caution">
    <text evidence="10">The sequence shown here is derived from an EMBL/GenBank/DDBJ whole genome shotgun (WGS) entry which is preliminary data.</text>
</comment>
<evidence type="ECO:0000259" key="8">
    <source>
        <dbReference type="Pfam" id="PF14382"/>
    </source>
</evidence>
<dbReference type="Pfam" id="PF14382">
    <property type="entry name" value="ECR1_N"/>
    <property type="match status" value="1"/>
</dbReference>
<dbReference type="GO" id="GO:0003723">
    <property type="term" value="F:RNA binding"/>
    <property type="evidence" value="ECO:0007669"/>
    <property type="project" value="UniProtKB-KW"/>
</dbReference>
<evidence type="ECO:0000256" key="5">
    <source>
        <dbReference type="ARBA" id="ARBA00022884"/>
    </source>
</evidence>
<dbReference type="GeneID" id="68359778"/>
<reference evidence="10" key="1">
    <citation type="submission" date="2021-09" db="EMBL/GenBank/DDBJ databases">
        <title>A high-quality genome of the endoparasitic fungus Hirsutella rhossiliensis with a comparison of Hirsutella genomes reveals transposable elements contributing to genome size variation.</title>
        <authorList>
            <person name="Lin R."/>
            <person name="Jiao Y."/>
            <person name="Sun X."/>
            <person name="Ling J."/>
            <person name="Xie B."/>
            <person name="Cheng X."/>
        </authorList>
    </citation>
    <scope>NUCLEOTIDE SEQUENCE</scope>
    <source>
        <strain evidence="10">HR02</strain>
    </source>
</reference>
<dbReference type="InterPro" id="IPR048565">
    <property type="entry name" value="S1_RRP4"/>
</dbReference>
<dbReference type="GO" id="GO:0071034">
    <property type="term" value="P:CUT catabolic process"/>
    <property type="evidence" value="ECO:0007669"/>
    <property type="project" value="TreeGrafter"/>
</dbReference>
<feature type="domain" description="Exosome complex component N-terminal" evidence="8">
    <location>
        <begin position="64"/>
        <end position="102"/>
    </location>
</feature>
<dbReference type="CDD" id="cd05789">
    <property type="entry name" value="S1_Rrp4"/>
    <property type="match status" value="1"/>
</dbReference>
<dbReference type="GO" id="GO:0000467">
    <property type="term" value="P:exonucleolytic trimming to generate mature 3'-end of 5.8S rRNA from tricistronic rRNA transcript (SSU-rRNA, 5.8S rRNA, LSU-rRNA)"/>
    <property type="evidence" value="ECO:0007669"/>
    <property type="project" value="TreeGrafter"/>
</dbReference>
<accession>A0A9P8MPX7</accession>
<dbReference type="InterPro" id="IPR026699">
    <property type="entry name" value="Exosome_RNA_bind1/RRP40/RRP4"/>
</dbReference>
<dbReference type="SUPFAM" id="SSF50249">
    <property type="entry name" value="Nucleic acid-binding proteins"/>
    <property type="match status" value="1"/>
</dbReference>